<organism evidence="1">
    <name type="scientific">mine drainage metagenome</name>
    <dbReference type="NCBI Taxonomy" id="410659"/>
    <lineage>
        <taxon>unclassified sequences</taxon>
        <taxon>metagenomes</taxon>
        <taxon>ecological metagenomes</taxon>
    </lineage>
</organism>
<reference evidence="1" key="1">
    <citation type="submission" date="2013-08" db="EMBL/GenBank/DDBJ databases">
        <authorList>
            <person name="Mendez C."/>
            <person name="Richter M."/>
            <person name="Ferrer M."/>
            <person name="Sanchez J."/>
        </authorList>
    </citation>
    <scope>NUCLEOTIDE SEQUENCE</scope>
</reference>
<accession>T0ZAU1</accession>
<gene>
    <name evidence="1" type="ORF">B1A_14971</name>
</gene>
<dbReference type="Pfam" id="PF09943">
    <property type="entry name" value="DUF2175"/>
    <property type="match status" value="1"/>
</dbReference>
<evidence type="ECO:0000313" key="1">
    <source>
        <dbReference type="EMBL" id="EQD45086.1"/>
    </source>
</evidence>
<name>T0ZAU1_9ZZZZ</name>
<evidence type="ECO:0008006" key="2">
    <source>
        <dbReference type="Google" id="ProtNLM"/>
    </source>
</evidence>
<dbReference type="AlphaFoldDB" id="T0ZAU1"/>
<proteinExistence type="predicted"/>
<dbReference type="InterPro" id="IPR018686">
    <property type="entry name" value="DUF2175"/>
</dbReference>
<sequence length="102" mass="11551">MAEFKCYVCLEKVSTGEKFTFTKSGAVHFDCFIANRRKEVGQKHGEILSDLAVILDSELSHLLALLRIEAHNEEAKKLLSFKYKEIEKTCGETTKIISNLTN</sequence>
<reference evidence="1" key="2">
    <citation type="journal article" date="2014" name="ISME J.">
        <title>Microbial stratification in low pH oxic and suboxic macroscopic growths along an acid mine drainage.</title>
        <authorList>
            <person name="Mendez-Garcia C."/>
            <person name="Mesa V."/>
            <person name="Sprenger R.R."/>
            <person name="Richter M."/>
            <person name="Diez M.S."/>
            <person name="Solano J."/>
            <person name="Bargiela R."/>
            <person name="Golyshina O.V."/>
            <person name="Manteca A."/>
            <person name="Ramos J.L."/>
            <person name="Gallego J.R."/>
            <person name="Llorente I."/>
            <person name="Martins Dos Santos V.A."/>
            <person name="Jensen O.N."/>
            <person name="Pelaez A.I."/>
            <person name="Sanchez J."/>
            <person name="Ferrer M."/>
        </authorList>
    </citation>
    <scope>NUCLEOTIDE SEQUENCE</scope>
</reference>
<dbReference type="EMBL" id="AUZX01010995">
    <property type="protein sequence ID" value="EQD45086.1"/>
    <property type="molecule type" value="Genomic_DNA"/>
</dbReference>
<comment type="caution">
    <text evidence="1">The sequence shown here is derived from an EMBL/GenBank/DDBJ whole genome shotgun (WGS) entry which is preliminary data.</text>
</comment>
<protein>
    <recommendedName>
        <fullName evidence="2">DUF2175 domain-containing protein</fullName>
    </recommendedName>
</protein>